<dbReference type="PROSITE" id="PS50911">
    <property type="entry name" value="CHAP"/>
    <property type="match status" value="1"/>
</dbReference>
<gene>
    <name evidence="2" type="ORF">IHV25_03590</name>
</gene>
<dbReference type="Pfam" id="PF05257">
    <property type="entry name" value="CHAP"/>
    <property type="match status" value="1"/>
</dbReference>
<protein>
    <submittedName>
        <fullName evidence="2">CHAP domain-containing protein</fullName>
    </submittedName>
</protein>
<evidence type="ECO:0000313" key="3">
    <source>
        <dbReference type="Proteomes" id="UP000631034"/>
    </source>
</evidence>
<accession>A0A8J7CVV0</accession>
<evidence type="ECO:0000313" key="2">
    <source>
        <dbReference type="EMBL" id="MBE1236736.1"/>
    </source>
</evidence>
<dbReference type="EMBL" id="JACZHT010000002">
    <property type="protein sequence ID" value="MBE1236736.1"/>
    <property type="molecule type" value="Genomic_DNA"/>
</dbReference>
<dbReference type="Gene3D" id="3.90.1720.10">
    <property type="entry name" value="endopeptidase domain like (from Nostoc punctiforme)"/>
    <property type="match status" value="1"/>
</dbReference>
<dbReference type="RefSeq" id="WP_192533745.1">
    <property type="nucleotide sequence ID" value="NZ_JACZHT010000002.1"/>
</dbReference>
<dbReference type="Proteomes" id="UP000631034">
    <property type="component" value="Unassembled WGS sequence"/>
</dbReference>
<proteinExistence type="predicted"/>
<dbReference type="AlphaFoldDB" id="A0A8J7CVV0"/>
<organism evidence="2 3">
    <name type="scientific">Phaeovibrio sulfidiphilus</name>
    <dbReference type="NCBI Taxonomy" id="1220600"/>
    <lineage>
        <taxon>Bacteria</taxon>
        <taxon>Pseudomonadati</taxon>
        <taxon>Pseudomonadota</taxon>
        <taxon>Alphaproteobacteria</taxon>
        <taxon>Rhodospirillales</taxon>
        <taxon>Rhodospirillaceae</taxon>
        <taxon>Phaeovibrio</taxon>
    </lineage>
</organism>
<reference evidence="2" key="1">
    <citation type="submission" date="2020-10" db="EMBL/GenBank/DDBJ databases">
        <title>Genome sequence of the unusual species of purple photosynthetic bacteria, Phaeovibrio sulfidiphilus DSM 23193, type strain.</title>
        <authorList>
            <person name="Kyndt J.A."/>
            <person name="Meyer T.E."/>
        </authorList>
    </citation>
    <scope>NUCLEOTIDE SEQUENCE</scope>
    <source>
        <strain evidence="2">DSM 23193</strain>
    </source>
</reference>
<feature type="domain" description="Peptidase C51" evidence="1">
    <location>
        <begin position="21"/>
        <end position="149"/>
    </location>
</feature>
<evidence type="ECO:0000259" key="1">
    <source>
        <dbReference type="PROSITE" id="PS50911"/>
    </source>
</evidence>
<dbReference type="SUPFAM" id="SSF54001">
    <property type="entry name" value="Cysteine proteinases"/>
    <property type="match status" value="1"/>
</dbReference>
<keyword evidence="3" id="KW-1185">Reference proteome</keyword>
<sequence>MPGVQDTATGQSGRFGFWVVLAAALAVSACSSARPEPPVAGPFLQCVPFARSESGVQIRGDARTWWKQAEGRYVRGNAPKPGAVLVLRADGRLPDGHVAVVSDIHDSRTISVDHANWGWNSQTRGRVYRSMPAVDVSANNDWSEVRFKHPAVGAFGRPYPAHGFIYRQTSVASLP</sequence>
<dbReference type="InterPro" id="IPR038765">
    <property type="entry name" value="Papain-like_cys_pep_sf"/>
</dbReference>
<comment type="caution">
    <text evidence="2">The sequence shown here is derived from an EMBL/GenBank/DDBJ whole genome shotgun (WGS) entry which is preliminary data.</text>
</comment>
<name>A0A8J7CVV0_9PROT</name>
<dbReference type="InterPro" id="IPR007921">
    <property type="entry name" value="CHAP_dom"/>
</dbReference>